<protein>
    <recommendedName>
        <fullName evidence="5">Thymidine kinase, cytosolic</fullName>
        <ecNumber evidence="4">2.7.1.21</ecNumber>
    </recommendedName>
</protein>
<dbReference type="Pfam" id="PF00265">
    <property type="entry name" value="TK"/>
    <property type="match status" value="1"/>
</dbReference>
<dbReference type="Pfam" id="PF04142">
    <property type="entry name" value="Nuc_sug_transp"/>
    <property type="match status" value="2"/>
</dbReference>
<dbReference type="InterPro" id="IPR037185">
    <property type="entry name" value="EmrE-like"/>
</dbReference>
<organism evidence="20 21">
    <name type="scientific">Meloidogyne javanica</name>
    <name type="common">Root-knot nematode worm</name>
    <dbReference type="NCBI Taxonomy" id="6303"/>
    <lineage>
        <taxon>Eukaryota</taxon>
        <taxon>Metazoa</taxon>
        <taxon>Ecdysozoa</taxon>
        <taxon>Nematoda</taxon>
        <taxon>Chromadorea</taxon>
        <taxon>Rhabditida</taxon>
        <taxon>Tylenchina</taxon>
        <taxon>Tylenchomorpha</taxon>
        <taxon>Tylenchoidea</taxon>
        <taxon>Meloidogynidae</taxon>
        <taxon>Meloidogyninae</taxon>
        <taxon>Meloidogyne</taxon>
        <taxon>Meloidogyne incognita group</taxon>
    </lineage>
</organism>
<comment type="similarity">
    <text evidence="3">Belongs to the nucleotide-sugar transporter family. SLC35A subfamily.</text>
</comment>
<dbReference type="AlphaFoldDB" id="A0A915M2I5"/>
<evidence type="ECO:0000256" key="16">
    <source>
        <dbReference type="ARBA" id="ARBA00023136"/>
    </source>
</evidence>
<dbReference type="InterPro" id="IPR001267">
    <property type="entry name" value="Thymidine_kinase"/>
</dbReference>
<dbReference type="Proteomes" id="UP000887561">
    <property type="component" value="Unplaced"/>
</dbReference>
<feature type="transmembrane region" description="Helical" evidence="19">
    <location>
        <begin position="486"/>
        <end position="505"/>
    </location>
</feature>
<evidence type="ECO:0000256" key="1">
    <source>
        <dbReference type="ARBA" id="ARBA00004141"/>
    </source>
</evidence>
<dbReference type="GO" id="GO:0000139">
    <property type="term" value="C:Golgi membrane"/>
    <property type="evidence" value="ECO:0007669"/>
    <property type="project" value="InterPro"/>
</dbReference>
<evidence type="ECO:0000256" key="17">
    <source>
        <dbReference type="ARBA" id="ARBA00046642"/>
    </source>
</evidence>
<keyword evidence="13" id="KW-0862">Zinc</keyword>
<feature type="transmembrane region" description="Helical" evidence="19">
    <location>
        <begin position="597"/>
        <end position="616"/>
    </location>
</feature>
<dbReference type="InterPro" id="IPR027417">
    <property type="entry name" value="P-loop_NTPase"/>
</dbReference>
<comment type="subunit">
    <text evidence="17">Homotetramer. Tetramerization from dimerization is induced by ATP and increases catalytic efficiency due to a high affinity for thymidine. Tetramerization is inhibited by phosphorylation at Ser-13. Interacts (via the KEN box) with FZR1.</text>
</comment>
<dbReference type="Gene3D" id="3.30.60.20">
    <property type="match status" value="1"/>
</dbReference>
<name>A0A915M2I5_MELJA</name>
<feature type="transmembrane region" description="Helical" evidence="19">
    <location>
        <begin position="544"/>
        <end position="564"/>
    </location>
</feature>
<dbReference type="GO" id="GO:0004797">
    <property type="term" value="F:thymidine kinase activity"/>
    <property type="evidence" value="ECO:0007669"/>
    <property type="project" value="UniProtKB-EC"/>
</dbReference>
<evidence type="ECO:0000256" key="11">
    <source>
        <dbReference type="ARBA" id="ARBA00022741"/>
    </source>
</evidence>
<evidence type="ECO:0000256" key="9">
    <source>
        <dbReference type="ARBA" id="ARBA00022692"/>
    </source>
</evidence>
<keyword evidence="6" id="KW-0813">Transport</keyword>
<keyword evidence="16 19" id="KW-0472">Membrane</keyword>
<feature type="transmembrane region" description="Helical" evidence="19">
    <location>
        <begin position="242"/>
        <end position="264"/>
    </location>
</feature>
<keyword evidence="8" id="KW-0808">Transferase</keyword>
<sequence>MSECLCHQRGCIQLIIGPMFSGKTTELFRLATRHTLAGRSVAIIKYRHDIRYDSTQACTHDHRKMEAFLAENIEEIYETIKNYNVIGIDEGQFFKDLVKYAQDLADIGKIVIIAALNGDYKQEPFPNVTKLIPNAEKIEKLNAVCHCGQSASFTFRLSTNKRVEIIGGEELYRAMCRECVFKYTKAKENLIEMGLVEVRRTTQTSSFNASIKLGVLIWLTVQNAVHALLLRYSRVRDVKEMYFSTVAVFWTEVIKLFVCLLVVFHSESSSPEGFLSGFELIKKQVFEQPKDTLKVCLPSMLYILQNNLFYTAASHLNAATFMIVSQLKIFSAAIFSIILLNRSLLRAQWISLIILFIGVCLVQMQPEDEQKQNTERKNVLSEQNVFTGFIAASIACGLSGFSGVFFEKILKGSAPVSLWMRNIQMAVFSIPASFLATMIQDGSKISEHGFMYGWDIVVWTTAFWYAVGGLSVAVCLKYADNIAKNFATSVAIILATIGSIQFFGFKPIHLIKYASLFVLVVQNTSQVNDSEKVRIKGFMQGFDLIVWMAVLLQALGGLVVAIVIKYADNILKAFGTSVSIVVATIASILLFSNFPSLLFIGGAVLVIGAVVLYGIFPYKKRKYLEEEEEELKQNSQKMEIIK</sequence>
<keyword evidence="7" id="KW-0237">DNA synthesis</keyword>
<evidence type="ECO:0000313" key="21">
    <source>
        <dbReference type="WBParaSite" id="scaffold2831_cov280.g5489"/>
    </source>
</evidence>
<feature type="transmembrane region" description="Helical" evidence="19">
    <location>
        <begin position="385"/>
        <end position="406"/>
    </location>
</feature>
<evidence type="ECO:0000256" key="15">
    <source>
        <dbReference type="ARBA" id="ARBA00022989"/>
    </source>
</evidence>
<dbReference type="SUPFAM" id="SSF52540">
    <property type="entry name" value="P-loop containing nucleoside triphosphate hydrolases"/>
    <property type="match status" value="1"/>
</dbReference>
<keyword evidence="6" id="KW-0762">Sugar transport</keyword>
<dbReference type="SUPFAM" id="SSF103481">
    <property type="entry name" value="Multidrug resistance efflux transporter EmrE"/>
    <property type="match status" value="2"/>
</dbReference>
<keyword evidence="15 19" id="KW-1133">Transmembrane helix</keyword>
<evidence type="ECO:0000256" key="5">
    <source>
        <dbReference type="ARBA" id="ARBA00021150"/>
    </source>
</evidence>
<comment type="similarity">
    <text evidence="2">Belongs to the thymidine kinase family.</text>
</comment>
<dbReference type="WBParaSite" id="scaffold2831_cov280.g5489">
    <property type="protein sequence ID" value="scaffold2831_cov280.g5489"/>
    <property type="gene ID" value="scaffold2831_cov280.g5489"/>
</dbReference>
<evidence type="ECO:0000256" key="4">
    <source>
        <dbReference type="ARBA" id="ARBA00012118"/>
    </source>
</evidence>
<dbReference type="GO" id="GO:0005524">
    <property type="term" value="F:ATP binding"/>
    <property type="evidence" value="ECO:0007669"/>
    <property type="project" value="UniProtKB-KW"/>
</dbReference>
<keyword evidence="20" id="KW-1185">Reference proteome</keyword>
<dbReference type="FunFam" id="3.40.50.300:FF:001270">
    <property type="entry name" value="Thymidine kinase"/>
    <property type="match status" value="1"/>
</dbReference>
<proteinExistence type="inferred from homology"/>
<feature type="transmembrane region" description="Helical" evidence="19">
    <location>
        <begin position="456"/>
        <end position="479"/>
    </location>
</feature>
<feature type="transmembrane region" description="Helical" evidence="19">
    <location>
        <begin position="347"/>
        <end position="365"/>
    </location>
</feature>
<evidence type="ECO:0000256" key="8">
    <source>
        <dbReference type="ARBA" id="ARBA00022679"/>
    </source>
</evidence>
<evidence type="ECO:0000256" key="12">
    <source>
        <dbReference type="ARBA" id="ARBA00022777"/>
    </source>
</evidence>
<comment type="catalytic activity">
    <reaction evidence="18">
        <text>thymidine + ATP = dTMP + ADP + H(+)</text>
        <dbReference type="Rhea" id="RHEA:19129"/>
        <dbReference type="ChEBI" id="CHEBI:15378"/>
        <dbReference type="ChEBI" id="CHEBI:17748"/>
        <dbReference type="ChEBI" id="CHEBI:30616"/>
        <dbReference type="ChEBI" id="CHEBI:63528"/>
        <dbReference type="ChEBI" id="CHEBI:456216"/>
        <dbReference type="EC" id="2.7.1.21"/>
    </reaction>
    <physiologicalReaction direction="left-to-right" evidence="18">
        <dbReference type="Rhea" id="RHEA:19130"/>
    </physiologicalReaction>
</comment>
<dbReference type="GO" id="GO:0046872">
    <property type="term" value="F:metal ion binding"/>
    <property type="evidence" value="ECO:0007669"/>
    <property type="project" value="UniProtKB-KW"/>
</dbReference>
<feature type="transmembrane region" description="Helical" evidence="19">
    <location>
        <begin position="418"/>
        <end position="436"/>
    </location>
</feature>
<keyword evidence="9 19" id="KW-0812">Transmembrane</keyword>
<evidence type="ECO:0000256" key="19">
    <source>
        <dbReference type="SAM" id="Phobius"/>
    </source>
</evidence>
<dbReference type="GO" id="GO:0015165">
    <property type="term" value="F:pyrimidine nucleotide-sugar transmembrane transporter activity"/>
    <property type="evidence" value="ECO:0007669"/>
    <property type="project" value="InterPro"/>
</dbReference>
<evidence type="ECO:0000256" key="18">
    <source>
        <dbReference type="ARBA" id="ARBA00048113"/>
    </source>
</evidence>
<dbReference type="EC" id="2.7.1.21" evidence="4"/>
<evidence type="ECO:0000256" key="10">
    <source>
        <dbReference type="ARBA" id="ARBA00022723"/>
    </source>
</evidence>
<evidence type="ECO:0000256" key="3">
    <source>
        <dbReference type="ARBA" id="ARBA00009976"/>
    </source>
</evidence>
<comment type="subcellular location">
    <subcellularLocation>
        <location evidence="1">Membrane</location>
        <topology evidence="1">Multi-pass membrane protein</topology>
    </subcellularLocation>
</comment>
<reference evidence="21" key="1">
    <citation type="submission" date="2022-11" db="UniProtKB">
        <authorList>
            <consortium name="WormBaseParasite"/>
        </authorList>
    </citation>
    <scope>IDENTIFICATION</scope>
</reference>
<evidence type="ECO:0000256" key="13">
    <source>
        <dbReference type="ARBA" id="ARBA00022833"/>
    </source>
</evidence>
<keyword evidence="14" id="KW-0067">ATP-binding</keyword>
<evidence type="ECO:0000256" key="14">
    <source>
        <dbReference type="ARBA" id="ARBA00022840"/>
    </source>
</evidence>
<keyword evidence="11" id="KW-0547">Nucleotide-binding</keyword>
<evidence type="ECO:0000256" key="6">
    <source>
        <dbReference type="ARBA" id="ARBA00022597"/>
    </source>
</evidence>
<feature type="transmembrane region" description="Helical" evidence="19">
    <location>
        <begin position="571"/>
        <end position="591"/>
    </location>
</feature>
<accession>A0A915M2I5</accession>
<dbReference type="GO" id="GO:0071897">
    <property type="term" value="P:DNA biosynthetic process"/>
    <property type="evidence" value="ECO:0007669"/>
    <property type="project" value="UniProtKB-KW"/>
</dbReference>
<feature type="transmembrane region" description="Helical" evidence="19">
    <location>
        <begin position="318"/>
        <end position="340"/>
    </location>
</feature>
<dbReference type="SUPFAM" id="SSF57716">
    <property type="entry name" value="Glucocorticoid receptor-like (DNA-binding domain)"/>
    <property type="match status" value="1"/>
</dbReference>
<evidence type="ECO:0000313" key="20">
    <source>
        <dbReference type="Proteomes" id="UP000887561"/>
    </source>
</evidence>
<evidence type="ECO:0000256" key="7">
    <source>
        <dbReference type="ARBA" id="ARBA00022634"/>
    </source>
</evidence>
<dbReference type="PANTHER" id="PTHR10231">
    <property type="entry name" value="NUCLEOTIDE-SUGAR TRANSMEMBRANE TRANSPORTER"/>
    <property type="match status" value="1"/>
</dbReference>
<keyword evidence="10" id="KW-0479">Metal-binding</keyword>
<keyword evidence="12" id="KW-0418">Kinase</keyword>
<dbReference type="InterPro" id="IPR007271">
    <property type="entry name" value="Nuc_sug_transpt"/>
</dbReference>
<dbReference type="NCBIfam" id="TIGR00803">
    <property type="entry name" value="nst"/>
    <property type="match status" value="2"/>
</dbReference>
<dbReference type="Gene3D" id="3.40.50.300">
    <property type="entry name" value="P-loop containing nucleotide triphosphate hydrolases"/>
    <property type="match status" value="1"/>
</dbReference>
<evidence type="ECO:0000256" key="2">
    <source>
        <dbReference type="ARBA" id="ARBA00007587"/>
    </source>
</evidence>
<dbReference type="GO" id="GO:0042802">
    <property type="term" value="F:identical protein binding"/>
    <property type="evidence" value="ECO:0007669"/>
    <property type="project" value="UniProtKB-ARBA"/>
</dbReference>